<dbReference type="InterPro" id="IPR001910">
    <property type="entry name" value="Inosine/uridine_hydrolase_dom"/>
</dbReference>
<proteinExistence type="inferred from homology"/>
<evidence type="ECO:0000256" key="1">
    <source>
        <dbReference type="ARBA" id="ARBA00009176"/>
    </source>
</evidence>
<name>A0A1T3D188_9HYPO</name>
<dbReference type="Proteomes" id="UP000191004">
    <property type="component" value="Unassembled WGS sequence"/>
</dbReference>
<dbReference type="InterPro" id="IPR036452">
    <property type="entry name" value="Ribo_hydro-like"/>
</dbReference>
<dbReference type="GO" id="GO:0006152">
    <property type="term" value="P:purine nucleoside catabolic process"/>
    <property type="evidence" value="ECO:0007669"/>
    <property type="project" value="TreeGrafter"/>
</dbReference>
<dbReference type="InterPro" id="IPR015910">
    <property type="entry name" value="I/U_nuclsd_hydro_CS"/>
</dbReference>
<comment type="caution">
    <text evidence="5">The sequence shown here is derived from an EMBL/GenBank/DDBJ whole genome shotgun (WGS) entry which is preliminary data.</text>
</comment>
<evidence type="ECO:0000256" key="3">
    <source>
        <dbReference type="ARBA" id="ARBA00023295"/>
    </source>
</evidence>
<dbReference type="PROSITE" id="PS01247">
    <property type="entry name" value="IUNH"/>
    <property type="match status" value="1"/>
</dbReference>
<evidence type="ECO:0000256" key="2">
    <source>
        <dbReference type="ARBA" id="ARBA00022801"/>
    </source>
</evidence>
<dbReference type="GO" id="GO:0045437">
    <property type="term" value="F:uridine nucleosidase activity"/>
    <property type="evidence" value="ECO:0007669"/>
    <property type="project" value="UniProtKB-ARBA"/>
</dbReference>
<keyword evidence="6" id="KW-1185">Reference proteome</keyword>
<feature type="domain" description="Inosine/uridine-preferring nucleoside hydrolase" evidence="4">
    <location>
        <begin position="7"/>
        <end position="378"/>
    </location>
</feature>
<dbReference type="PANTHER" id="PTHR12304">
    <property type="entry name" value="INOSINE-URIDINE PREFERRING NUCLEOSIDE HYDROLASE"/>
    <property type="match status" value="1"/>
</dbReference>
<dbReference type="PANTHER" id="PTHR12304:SF56">
    <property type="entry name" value="HYDROLASE, PUTATIVE (AFU_ORTHOLOGUE AFUA_1G11790)-RELATED"/>
    <property type="match status" value="1"/>
</dbReference>
<keyword evidence="3" id="KW-0326">Glycosidase</keyword>
<evidence type="ECO:0000259" key="4">
    <source>
        <dbReference type="Pfam" id="PF01156"/>
    </source>
</evidence>
<dbReference type="Pfam" id="PF01156">
    <property type="entry name" value="IU_nuc_hydro"/>
    <property type="match status" value="1"/>
</dbReference>
<dbReference type="SUPFAM" id="SSF53590">
    <property type="entry name" value="Nucleoside hydrolase"/>
    <property type="match status" value="1"/>
</dbReference>
<dbReference type="OrthoDB" id="5783963at2759"/>
<dbReference type="Gene3D" id="3.90.245.10">
    <property type="entry name" value="Ribonucleoside hydrolase-like"/>
    <property type="match status" value="1"/>
</dbReference>
<accession>A0A1T3D188</accession>
<keyword evidence="2 5" id="KW-0378">Hydrolase</keyword>
<organism evidence="5 6">
    <name type="scientific">Trichoderma guizhouense</name>
    <dbReference type="NCBI Taxonomy" id="1491466"/>
    <lineage>
        <taxon>Eukaryota</taxon>
        <taxon>Fungi</taxon>
        <taxon>Dikarya</taxon>
        <taxon>Ascomycota</taxon>
        <taxon>Pezizomycotina</taxon>
        <taxon>Sordariomycetes</taxon>
        <taxon>Hypocreomycetidae</taxon>
        <taxon>Hypocreales</taxon>
        <taxon>Hypocreaceae</taxon>
        <taxon>Trichoderma</taxon>
    </lineage>
</organism>
<evidence type="ECO:0000313" key="6">
    <source>
        <dbReference type="Proteomes" id="UP000191004"/>
    </source>
</evidence>
<reference evidence="5 6" key="1">
    <citation type="submission" date="2016-04" db="EMBL/GenBank/DDBJ databases">
        <title>Multiple horizontal gene transfer events from other fungi enriched the ability of the initially mycotrophic fungus Trichoderma (Ascomycota) to feed on dead plant biomass.</title>
        <authorList>
            <person name="Atanasova L."/>
            <person name="Chenthamara K."/>
            <person name="Zhang J."/>
            <person name="Grujic M."/>
            <person name="Henrissat B."/>
            <person name="Kuo A."/>
            <person name="Aertz A."/>
            <person name="Salamov A."/>
            <person name="Lipzen A."/>
            <person name="Labutti K."/>
            <person name="Barry K."/>
            <person name="Miao Y."/>
            <person name="Rahimi M.J."/>
            <person name="Shen Q."/>
            <person name="Grigoriev I.V."/>
            <person name="Kubicek C.P."/>
            <person name="Druzhinina I.S."/>
        </authorList>
    </citation>
    <scope>NUCLEOTIDE SEQUENCE [LARGE SCALE GENOMIC DNA]</scope>
    <source>
        <strain evidence="5 6">NJAU 4742</strain>
    </source>
</reference>
<protein>
    <submittedName>
        <fullName evidence="5">Nucleoside hydrolase</fullName>
    </submittedName>
</protein>
<dbReference type="AlphaFoldDB" id="A0A1T3D188"/>
<dbReference type="GO" id="GO:0008477">
    <property type="term" value="F:purine nucleosidase activity"/>
    <property type="evidence" value="ECO:0007669"/>
    <property type="project" value="TreeGrafter"/>
</dbReference>
<dbReference type="GO" id="GO:0005829">
    <property type="term" value="C:cytosol"/>
    <property type="evidence" value="ECO:0007669"/>
    <property type="project" value="TreeGrafter"/>
</dbReference>
<evidence type="ECO:0000313" key="5">
    <source>
        <dbReference type="EMBL" id="OPB47005.1"/>
    </source>
</evidence>
<sequence length="436" mass="47241">MTPKTRVIIDTDPGVDDVIAMLLAFNANPEQLEVMMISVVHGNVAVRSCLRNALALFHVIEKELEWRKSTGRSEGFEVMKSHKPIVALGADRPLQDEIATAEHIHGADGLHNVHNTYPHLAPSDAWNDLFNSDADDSVNPATYSSFFTASKVPAGKEMLRILKENPPNTISILAMGPLTNVALAAAEDPETFLRVKEVVVMGGAISVPGNVTPVAEFNTYADRVAAARLYALTSLVPASTMPPASENFANLPAYPAKLSRRLKLTLLPLDITTRHTVSRSVLNERIKPFIDVGSSLALWIAHCLNGAIGGVADMVGDSVETGFSLHDVCTVWYAMAPNDPAWRIPDTPEDIRIETTGQWTKGMHIIDSRNRSRQGQPVLAGSGSKLVDEGDFITAEEGAGDPMGWLSHTRGNRLNRITSAPAGGVFDIWVEKVFEG</sequence>
<comment type="similarity">
    <text evidence="1">Belongs to the IUNH family.</text>
</comment>
<gene>
    <name evidence="5" type="ORF">A0O28_0071290</name>
</gene>
<dbReference type="EMBL" id="LVVK01000002">
    <property type="protein sequence ID" value="OPB47005.1"/>
    <property type="molecule type" value="Genomic_DNA"/>
</dbReference>
<dbReference type="InterPro" id="IPR023186">
    <property type="entry name" value="IUNH"/>
</dbReference>